<name>A0A8B8CYQ9_CRAVI</name>
<feature type="compositionally biased region" description="Basic and acidic residues" evidence="1">
    <location>
        <begin position="627"/>
        <end position="648"/>
    </location>
</feature>
<dbReference type="PANTHER" id="PTHR23011">
    <property type="entry name" value="CYCLIC NUCLEOTIDE-BINDING DOMAIN CONTAINING PROTEIN"/>
    <property type="match status" value="1"/>
</dbReference>
<dbReference type="InterPro" id="IPR000595">
    <property type="entry name" value="cNMP-bd_dom"/>
</dbReference>
<protein>
    <submittedName>
        <fullName evidence="4">Uncharacterized protein LOC111123161</fullName>
    </submittedName>
</protein>
<reference evidence="4" key="1">
    <citation type="submission" date="2025-08" db="UniProtKB">
        <authorList>
            <consortium name="RefSeq"/>
        </authorList>
    </citation>
    <scope>IDENTIFICATION</scope>
    <source>
        <tissue evidence="4">Whole sample</tissue>
    </source>
</reference>
<dbReference type="CDD" id="cd00038">
    <property type="entry name" value="CAP_ED"/>
    <property type="match status" value="2"/>
</dbReference>
<sequence>MSNTYEKVLNVISKPPAFRQDFEIQTLMPWLRKQSQLFSQLKTEYLKDIIRNCGQVTFDKDDIIIKQGDQGNCFYMILGGKISIYILNKEKNEEGDETVPLDQIGTRNEKGQLDRSKLGTFVTYLGTGVPFGDVALMSEDCVRTATIVSEEVTDLLVVDRALYNRAVKEVLANEYEDKVTFINSNPLFSAWPPRYKKQLTMAMYKEEFPYNTTLVKQGDPVDIIYFVIRGHVELQTDPAMHPVQYPKIYLDTMNEGERLVNRDKIRPPTEPHYSNGAHFRKKEHHKHVKMFLLGRNESIGEMEVLLGMDTYMQTAVCTEKVDVLVLEMKHYERLFIKRHPRTIEDMRRVLELKLETRMKLLSNKSDIPFLSRVKTKLNMMNNPQPVAKIEKELPSQKMAEKEFLNHKGPLVDMYGPGSVFYMIRVREKTKVKGYDSREKRKMKHMNKISNENEHLHAIKVPQTLVLAAQMAGAKKDKEVLFDKNEHETTSIRSPSSKGDHFGSKYLRRIQSAMKPNDDQMIVNSDAFQLEDDKDTCRSWPQEPRYGNLVSFMDAENDVSLSKLESKVRSWLSYGNPKSGPQVAQLRRLAVENLESTPKPGNRVVVHKRSRSTHSSSSGNDADSTGSKQEKESPRQDEKFDKYRILLTQ</sequence>
<dbReference type="RefSeq" id="XP_022321022.1">
    <property type="nucleotide sequence ID" value="XM_022465314.1"/>
</dbReference>
<dbReference type="KEGG" id="cvn:111123161"/>
<dbReference type="PROSITE" id="PS50042">
    <property type="entry name" value="CNMP_BINDING_3"/>
    <property type="match status" value="2"/>
</dbReference>
<dbReference type="InterPro" id="IPR014710">
    <property type="entry name" value="RmlC-like_jellyroll"/>
</dbReference>
<feature type="region of interest" description="Disordered" evidence="1">
    <location>
        <begin position="592"/>
        <end position="648"/>
    </location>
</feature>
<dbReference type="OrthoDB" id="2021138at2759"/>
<dbReference type="AlphaFoldDB" id="A0A8B8CYQ9"/>
<dbReference type="Proteomes" id="UP000694844">
    <property type="component" value="Chromosome 3"/>
</dbReference>
<dbReference type="SUPFAM" id="SSF51206">
    <property type="entry name" value="cAMP-binding domain-like"/>
    <property type="match status" value="2"/>
</dbReference>
<dbReference type="GeneID" id="111123161"/>
<gene>
    <name evidence="4" type="primary">LOC111123161</name>
</gene>
<dbReference type="InterPro" id="IPR018490">
    <property type="entry name" value="cNMP-bd_dom_sf"/>
</dbReference>
<dbReference type="SMART" id="SM00100">
    <property type="entry name" value="cNMP"/>
    <property type="match status" value="2"/>
</dbReference>
<evidence type="ECO:0000313" key="3">
    <source>
        <dbReference type="Proteomes" id="UP000694844"/>
    </source>
</evidence>
<feature type="domain" description="Cyclic nucleotide-binding" evidence="2">
    <location>
        <begin position="37"/>
        <end position="167"/>
    </location>
</feature>
<proteinExistence type="predicted"/>
<dbReference type="PROSITE" id="PS00888">
    <property type="entry name" value="CNMP_BINDING_1"/>
    <property type="match status" value="1"/>
</dbReference>
<evidence type="ECO:0000313" key="4">
    <source>
        <dbReference type="RefSeq" id="XP_022321022.1"/>
    </source>
</evidence>
<evidence type="ECO:0000256" key="1">
    <source>
        <dbReference type="SAM" id="MobiDB-lite"/>
    </source>
</evidence>
<dbReference type="Gene3D" id="2.60.120.10">
    <property type="entry name" value="Jelly Rolls"/>
    <property type="match status" value="2"/>
</dbReference>
<dbReference type="InterPro" id="IPR018488">
    <property type="entry name" value="cNMP-bd_CS"/>
</dbReference>
<dbReference type="PANTHER" id="PTHR23011:SF28">
    <property type="entry name" value="CYCLIC NUCLEOTIDE-BINDING DOMAIN CONTAINING PROTEIN"/>
    <property type="match status" value="1"/>
</dbReference>
<accession>A0A8B8CYQ9</accession>
<organism evidence="3 4">
    <name type="scientific">Crassostrea virginica</name>
    <name type="common">Eastern oyster</name>
    <dbReference type="NCBI Taxonomy" id="6565"/>
    <lineage>
        <taxon>Eukaryota</taxon>
        <taxon>Metazoa</taxon>
        <taxon>Spiralia</taxon>
        <taxon>Lophotrochozoa</taxon>
        <taxon>Mollusca</taxon>
        <taxon>Bivalvia</taxon>
        <taxon>Autobranchia</taxon>
        <taxon>Pteriomorphia</taxon>
        <taxon>Ostreida</taxon>
        <taxon>Ostreoidea</taxon>
        <taxon>Ostreidae</taxon>
        <taxon>Crassostrea</taxon>
    </lineage>
</organism>
<feature type="domain" description="Cyclic nucleotide-binding" evidence="2">
    <location>
        <begin position="187"/>
        <end position="257"/>
    </location>
</feature>
<evidence type="ECO:0000259" key="2">
    <source>
        <dbReference type="PROSITE" id="PS50042"/>
    </source>
</evidence>
<keyword evidence="3" id="KW-1185">Reference proteome</keyword>